<dbReference type="SUPFAM" id="SSF88697">
    <property type="entry name" value="PUA domain-like"/>
    <property type="match status" value="1"/>
</dbReference>
<dbReference type="Pfam" id="PF17833">
    <property type="entry name" value="pre-PUA_NIP7"/>
    <property type="match status" value="1"/>
</dbReference>
<dbReference type="GO" id="GO:0003723">
    <property type="term" value="F:RNA binding"/>
    <property type="evidence" value="ECO:0007669"/>
    <property type="project" value="InterPro"/>
</dbReference>
<dbReference type="Gene3D" id="2.30.130.10">
    <property type="entry name" value="PUA domain"/>
    <property type="match status" value="1"/>
</dbReference>
<dbReference type="InterPro" id="IPR040598">
    <property type="entry name" value="NIP7_N"/>
</dbReference>
<dbReference type="HOGENOM" id="CLU_114385_0_0_2"/>
<dbReference type="InterPro" id="IPR036974">
    <property type="entry name" value="PUA_sf"/>
</dbReference>
<organism evidence="2 3">
    <name type="scientific">Geoglobus ahangari</name>
    <dbReference type="NCBI Taxonomy" id="113653"/>
    <lineage>
        <taxon>Archaea</taxon>
        <taxon>Methanobacteriati</taxon>
        <taxon>Methanobacteriota</taxon>
        <taxon>Archaeoglobi</taxon>
        <taxon>Archaeoglobales</taxon>
        <taxon>Archaeoglobaceae</taxon>
        <taxon>Geoglobus</taxon>
    </lineage>
</organism>
<dbReference type="InterPro" id="IPR002478">
    <property type="entry name" value="PUA"/>
</dbReference>
<dbReference type="InParanoid" id="A0A0F7DBQ5"/>
<name>A0A0F7DBQ5_9EURY</name>
<evidence type="ECO:0000313" key="2">
    <source>
        <dbReference type="EMBL" id="AKG91501.1"/>
    </source>
</evidence>
<dbReference type="EMBL" id="CP011267">
    <property type="protein sequence ID" value="AKG91501.1"/>
    <property type="molecule type" value="Genomic_DNA"/>
</dbReference>
<dbReference type="SMART" id="SM00359">
    <property type="entry name" value="PUA"/>
    <property type="match status" value="1"/>
</dbReference>
<dbReference type="KEGG" id="gah:GAH_01188"/>
<gene>
    <name evidence="2" type="ORF">GAH_01188</name>
</gene>
<dbReference type="OrthoDB" id="11794at2157"/>
<dbReference type="InterPro" id="IPR005155">
    <property type="entry name" value="UPF0113_PUA"/>
</dbReference>
<dbReference type="PROSITE" id="PS50890">
    <property type="entry name" value="PUA"/>
    <property type="match status" value="1"/>
</dbReference>
<keyword evidence="3" id="KW-1185">Reference proteome</keyword>
<dbReference type="RefSeq" id="WP_048095297.1">
    <property type="nucleotide sequence ID" value="NZ_CP011267.1"/>
</dbReference>
<reference evidence="2 3" key="1">
    <citation type="submission" date="2015-04" db="EMBL/GenBank/DDBJ databases">
        <title>The complete genome sequence of the hyperthermophilic, obligate iron-reducing archaeon Geoglobus ahangari strain 234T.</title>
        <authorList>
            <person name="Manzella M.P."/>
            <person name="Holmes D.E."/>
            <person name="Rocheleau J.M."/>
            <person name="Chung A."/>
            <person name="Reguera G."/>
            <person name="Kashefi K."/>
        </authorList>
    </citation>
    <scope>NUCLEOTIDE SEQUENCE [LARGE SCALE GENOMIC DNA]</scope>
    <source>
        <strain evidence="2 3">234</strain>
    </source>
</reference>
<protein>
    <submittedName>
        <fullName evidence="2">Protein involved in ribosomal biogenesis, contains PUA domain</fullName>
    </submittedName>
</protein>
<proteinExistence type="predicted"/>
<evidence type="ECO:0000259" key="1">
    <source>
        <dbReference type="SMART" id="SM00359"/>
    </source>
</evidence>
<feature type="domain" description="PUA" evidence="1">
    <location>
        <begin position="88"/>
        <end position="167"/>
    </location>
</feature>
<dbReference type="AlphaFoldDB" id="A0A0F7DBQ5"/>
<dbReference type="Pfam" id="PF03657">
    <property type="entry name" value="UPF0113"/>
    <property type="match status" value="1"/>
</dbReference>
<dbReference type="GeneID" id="24803761"/>
<sequence>MEVRELRKKELKVLRNALRFFGRDNFLRTHVFFVVEGERRELFVCTKDAWELRGLANLRSLGVKVGEIGSRRLRLTLEGASMLAGNRKRVFVGEKGEMLFLYGRDGFASSVLDVDRDVRQNDVVFVVNKYGDVLGLGRARLDGVRMLEAEEERVVVENLIDRGEYLRKEKLYNAY</sequence>
<dbReference type="Proteomes" id="UP000034723">
    <property type="component" value="Chromosome"/>
</dbReference>
<dbReference type="CDD" id="cd21151">
    <property type="entry name" value="PUA_Nip7-like"/>
    <property type="match status" value="1"/>
</dbReference>
<evidence type="ECO:0000313" key="3">
    <source>
        <dbReference type="Proteomes" id="UP000034723"/>
    </source>
</evidence>
<dbReference type="STRING" id="113653.GAH_01188"/>
<accession>A0A0F7DBQ5</accession>
<dbReference type="InterPro" id="IPR015947">
    <property type="entry name" value="PUA-like_sf"/>
</dbReference>